<accession>A0A497Y6W2</accession>
<comment type="caution">
    <text evidence="2">The sequence shown here is derived from an EMBL/GenBank/DDBJ whole genome shotgun (WGS) entry which is preliminary data.</text>
</comment>
<protein>
    <submittedName>
        <fullName evidence="2">Uncharacterized protein</fullName>
    </submittedName>
</protein>
<evidence type="ECO:0000313" key="3">
    <source>
        <dbReference type="Proteomes" id="UP000273898"/>
    </source>
</evidence>
<reference evidence="2 3" key="1">
    <citation type="submission" date="2018-10" db="EMBL/GenBank/DDBJ databases">
        <title>Genomic Encyclopedia of Archaeal and Bacterial Type Strains, Phase II (KMG-II): from individual species to whole genera.</title>
        <authorList>
            <person name="Goeker M."/>
        </authorList>
    </citation>
    <scope>NUCLEOTIDE SEQUENCE [LARGE SCALE GENOMIC DNA]</scope>
    <source>
        <strain evidence="2 3">DSM 19624</strain>
    </source>
</reference>
<proteinExistence type="predicted"/>
<dbReference type="AlphaFoldDB" id="A0A497Y6W2"/>
<name>A0A497Y6W2_9SPHI</name>
<feature type="transmembrane region" description="Helical" evidence="1">
    <location>
        <begin position="15"/>
        <end position="35"/>
    </location>
</feature>
<keyword evidence="1" id="KW-0472">Membrane</keyword>
<keyword evidence="1" id="KW-0812">Transmembrane</keyword>
<dbReference type="EMBL" id="RCCK01000011">
    <property type="protein sequence ID" value="RLJ77827.1"/>
    <property type="molecule type" value="Genomic_DNA"/>
</dbReference>
<gene>
    <name evidence="2" type="ORF">BCL90_2933</name>
</gene>
<evidence type="ECO:0000256" key="1">
    <source>
        <dbReference type="SAM" id="Phobius"/>
    </source>
</evidence>
<keyword evidence="1" id="KW-1133">Transmembrane helix</keyword>
<evidence type="ECO:0000313" key="2">
    <source>
        <dbReference type="EMBL" id="RLJ77827.1"/>
    </source>
</evidence>
<sequence>MGTIPQIVPKSTVELMKLLAILTTLIISGLSLYSTRKLFFERKIKFSTLSFSFLTGGFYKGF</sequence>
<dbReference type="Proteomes" id="UP000273898">
    <property type="component" value="Unassembled WGS sequence"/>
</dbReference>
<organism evidence="2 3">
    <name type="scientific">Pedobacter alluvionis</name>
    <dbReference type="NCBI Taxonomy" id="475253"/>
    <lineage>
        <taxon>Bacteria</taxon>
        <taxon>Pseudomonadati</taxon>
        <taxon>Bacteroidota</taxon>
        <taxon>Sphingobacteriia</taxon>
        <taxon>Sphingobacteriales</taxon>
        <taxon>Sphingobacteriaceae</taxon>
        <taxon>Pedobacter</taxon>
    </lineage>
</organism>